<gene>
    <name evidence="4" type="ORF">SVUK_LOCUS13837</name>
</gene>
<keyword evidence="2" id="KW-0479">Metal-binding</keyword>
<organism evidence="4 5">
    <name type="scientific">Strongylus vulgaris</name>
    <name type="common">Blood worm</name>
    <dbReference type="NCBI Taxonomy" id="40348"/>
    <lineage>
        <taxon>Eukaryota</taxon>
        <taxon>Metazoa</taxon>
        <taxon>Ecdysozoa</taxon>
        <taxon>Nematoda</taxon>
        <taxon>Chromadorea</taxon>
        <taxon>Rhabditida</taxon>
        <taxon>Rhabditina</taxon>
        <taxon>Rhabditomorpha</taxon>
        <taxon>Strongyloidea</taxon>
        <taxon>Strongylidae</taxon>
        <taxon>Strongylus</taxon>
    </lineage>
</organism>
<dbReference type="EMBL" id="UYYB01103109">
    <property type="protein sequence ID" value="VDM78839.1"/>
    <property type="molecule type" value="Genomic_DNA"/>
</dbReference>
<keyword evidence="2" id="KW-0482">Metalloprotease</keyword>
<evidence type="ECO:0000259" key="3">
    <source>
        <dbReference type="PROSITE" id="PS51864"/>
    </source>
</evidence>
<proteinExistence type="predicted"/>
<reference evidence="4 5" key="1">
    <citation type="submission" date="2018-11" db="EMBL/GenBank/DDBJ databases">
        <authorList>
            <consortium name="Pathogen Informatics"/>
        </authorList>
    </citation>
    <scope>NUCLEOTIDE SEQUENCE [LARGE SCALE GENOMIC DNA]</scope>
</reference>
<keyword evidence="2" id="KW-0862">Zinc</keyword>
<dbReference type="GO" id="GO:0004222">
    <property type="term" value="F:metalloendopeptidase activity"/>
    <property type="evidence" value="ECO:0007669"/>
    <property type="project" value="UniProtKB-UniRule"/>
</dbReference>
<dbReference type="InterPro" id="IPR001506">
    <property type="entry name" value="Peptidase_M12A"/>
</dbReference>
<dbReference type="GO" id="GO:0006508">
    <property type="term" value="P:proteolysis"/>
    <property type="evidence" value="ECO:0007669"/>
    <property type="project" value="UniProtKB-KW"/>
</dbReference>
<comment type="caution">
    <text evidence="1">Lacks conserved residue(s) required for the propagation of feature annotation.</text>
</comment>
<accession>A0A3P7JFW7</accession>
<dbReference type="PANTHER" id="PTHR10127:SF880">
    <property type="entry name" value="ZINC METALLOPROTEINASE NAS-5"/>
    <property type="match status" value="1"/>
</dbReference>
<protein>
    <recommendedName>
        <fullName evidence="2">Metalloendopeptidase</fullName>
        <ecNumber evidence="2">3.4.24.-</ecNumber>
    </recommendedName>
</protein>
<keyword evidence="5" id="KW-1185">Reference proteome</keyword>
<evidence type="ECO:0000256" key="2">
    <source>
        <dbReference type="RuleBase" id="RU361183"/>
    </source>
</evidence>
<dbReference type="GO" id="GO:0046872">
    <property type="term" value="F:metal ion binding"/>
    <property type="evidence" value="ECO:0007669"/>
    <property type="project" value="UniProtKB-KW"/>
</dbReference>
<feature type="domain" description="Peptidase M12A" evidence="3">
    <location>
        <begin position="1"/>
        <end position="121"/>
    </location>
</feature>
<dbReference type="EC" id="3.4.24.-" evidence="2"/>
<dbReference type="InterPro" id="IPR024079">
    <property type="entry name" value="MetalloPept_cat_dom_sf"/>
</dbReference>
<keyword evidence="2" id="KW-0645">Protease</keyword>
<dbReference type="SUPFAM" id="SSF55486">
    <property type="entry name" value="Metalloproteases ('zincins'), catalytic domain"/>
    <property type="match status" value="1"/>
</dbReference>
<dbReference type="PRINTS" id="PR00480">
    <property type="entry name" value="ASTACIN"/>
</dbReference>
<dbReference type="PROSITE" id="PS51864">
    <property type="entry name" value="ASTACIN"/>
    <property type="match status" value="1"/>
</dbReference>
<dbReference type="Pfam" id="PF01400">
    <property type="entry name" value="Astacin"/>
    <property type="match status" value="1"/>
</dbReference>
<dbReference type="OrthoDB" id="291007at2759"/>
<dbReference type="PANTHER" id="PTHR10127">
    <property type="entry name" value="DISCOIDIN, CUB, EGF, LAMININ , AND ZINC METALLOPROTEASE DOMAIN CONTAINING"/>
    <property type="match status" value="1"/>
</dbReference>
<comment type="cofactor">
    <cofactor evidence="2">
        <name>Zn(2+)</name>
        <dbReference type="ChEBI" id="CHEBI:29105"/>
    </cofactor>
    <text evidence="2">Binds 1 zinc ion per subunit.</text>
</comment>
<name>A0A3P7JFW7_STRVU</name>
<dbReference type="Gene3D" id="3.40.390.10">
    <property type="entry name" value="Collagenase (Catalytic Domain)"/>
    <property type="match status" value="1"/>
</dbReference>
<dbReference type="Proteomes" id="UP000270094">
    <property type="component" value="Unassembled WGS sequence"/>
</dbReference>
<evidence type="ECO:0000256" key="1">
    <source>
        <dbReference type="PROSITE-ProRule" id="PRU01211"/>
    </source>
</evidence>
<evidence type="ECO:0000313" key="5">
    <source>
        <dbReference type="Proteomes" id="UP000270094"/>
    </source>
</evidence>
<evidence type="ECO:0000313" key="4">
    <source>
        <dbReference type="EMBL" id="VDM78839.1"/>
    </source>
</evidence>
<dbReference type="AlphaFoldDB" id="A0A3P7JFW7"/>
<keyword evidence="2" id="KW-0378">Hydrolase</keyword>
<sequence length="165" mass="19222">MLEASEKETCIVTQIVQNELLDVIGLWHEDMRYDRDEYIKIHSENVEKDLRNQFEKVLPLKATTYNMPYDYKSIMHYDATAFTKNGDITMETLNPEFQDIIGESKDATSDYRKVCEIYSCDMCMGESFDTDGDLINKKIEASEVEENEKEITKIIKESVLTFDLT</sequence>
<feature type="active site" evidence="1">
    <location>
        <position position="19"/>
    </location>
</feature>